<comment type="subcellular location">
    <subcellularLocation>
        <location evidence="1">Secreted</location>
    </subcellularLocation>
</comment>
<dbReference type="Gene3D" id="2.160.20.10">
    <property type="entry name" value="Single-stranded right-handed beta-helix, Pectin lyase-like"/>
    <property type="match status" value="1"/>
</dbReference>
<keyword evidence="8" id="KW-1185">Reference proteome</keyword>
<dbReference type="InterPro" id="IPR052052">
    <property type="entry name" value="Polysaccharide_Lyase_9"/>
</dbReference>
<evidence type="ECO:0000313" key="7">
    <source>
        <dbReference type="EMBL" id="CUS34878.1"/>
    </source>
</evidence>
<dbReference type="InterPro" id="IPR039448">
    <property type="entry name" value="Beta_helix"/>
</dbReference>
<dbReference type="NCBIfam" id="NF041518">
    <property type="entry name" value="choice_anch_Q"/>
    <property type="match status" value="1"/>
</dbReference>
<keyword evidence="3" id="KW-0732">Signal</keyword>
<dbReference type="InterPro" id="IPR011459">
    <property type="entry name" value="DUF1565"/>
</dbReference>
<dbReference type="SUPFAM" id="SSF51126">
    <property type="entry name" value="Pectin lyase-like"/>
    <property type="match status" value="1"/>
</dbReference>
<dbReference type="GO" id="GO:0005576">
    <property type="term" value="C:extracellular region"/>
    <property type="evidence" value="ECO:0007669"/>
    <property type="project" value="UniProtKB-SubCell"/>
</dbReference>
<gene>
    <name evidence="7" type="ORF">COMA1_20003</name>
</gene>
<evidence type="ECO:0000256" key="4">
    <source>
        <dbReference type="SAM" id="MobiDB-lite"/>
    </source>
</evidence>
<dbReference type="AlphaFoldDB" id="A0A0S4LDC5"/>
<feature type="domain" description="DUF1565" evidence="5">
    <location>
        <begin position="41"/>
        <end position="81"/>
    </location>
</feature>
<evidence type="ECO:0000313" key="8">
    <source>
        <dbReference type="Proteomes" id="UP000199032"/>
    </source>
</evidence>
<evidence type="ECO:0000256" key="2">
    <source>
        <dbReference type="ARBA" id="ARBA00022525"/>
    </source>
</evidence>
<evidence type="ECO:0000256" key="1">
    <source>
        <dbReference type="ARBA" id="ARBA00004613"/>
    </source>
</evidence>
<proteinExistence type="predicted"/>
<dbReference type="InterPro" id="IPR012334">
    <property type="entry name" value="Pectin_lyas_fold"/>
</dbReference>
<dbReference type="EMBL" id="CZQA01000008">
    <property type="protein sequence ID" value="CUS34878.1"/>
    <property type="molecule type" value="Genomic_DNA"/>
</dbReference>
<dbReference type="RefSeq" id="WP_176697955.1">
    <property type="nucleotide sequence ID" value="NZ_CZQA01000008.1"/>
</dbReference>
<dbReference type="PANTHER" id="PTHR40088:SF2">
    <property type="entry name" value="SECRETED SUGAR HYDROLASE"/>
    <property type="match status" value="1"/>
</dbReference>
<dbReference type="Proteomes" id="UP000199032">
    <property type="component" value="Unassembled WGS sequence"/>
</dbReference>
<feature type="region of interest" description="Disordered" evidence="4">
    <location>
        <begin position="399"/>
        <end position="425"/>
    </location>
</feature>
<dbReference type="Pfam" id="PF13229">
    <property type="entry name" value="Beta_helix"/>
    <property type="match status" value="1"/>
</dbReference>
<sequence length="425" mass="46023">MENSWRIVSSTRLIQLYGLWLIAALLGTTEVQGATYYVATTGNDSNPGTLAQPFGTFKQAINKLQPGDTLYIRGGTYTEQMNFQDPPKTGIANAWLTIAGYPGEAVTLLRTDPVDNSYGPIKARGNLAYFVFENLILDGTNSSNGTAWNLRDGNHHFILRNLEIKNFKSSGLHIKGSDIHVLNCKIHDNQPPPGIKSRKYGIYFAYGDNVILDGNEIYRNNGGGIHAFPGPIRNAIIRGNRVYDNNSSSESTVPGILVFEDTDYYDGTAIIDGVHLYNNIVYGNGAGGIFVSNGAANVKVWNNTVYGNKGWGVNIQIGLNGMPVNTIVQNNIVFANTSGEIINKGVGSVIDHNVIDDPKFVNATARDFRIQAFSPAMDAGVALDEVRVDIKNVPRPQGVTHDIGAYEGGGSDLKSPNAPRSVSIN</sequence>
<dbReference type="InterPro" id="IPR059226">
    <property type="entry name" value="Choice_anch_Q_dom"/>
</dbReference>
<evidence type="ECO:0000259" key="6">
    <source>
        <dbReference type="Pfam" id="PF13229"/>
    </source>
</evidence>
<accession>A0A0S4LDC5</accession>
<feature type="domain" description="Right handed beta helix" evidence="6">
    <location>
        <begin position="153"/>
        <end position="331"/>
    </location>
</feature>
<evidence type="ECO:0000256" key="3">
    <source>
        <dbReference type="ARBA" id="ARBA00022729"/>
    </source>
</evidence>
<dbReference type="GO" id="GO:0016837">
    <property type="term" value="F:carbon-oxygen lyase activity, acting on polysaccharides"/>
    <property type="evidence" value="ECO:0007669"/>
    <property type="project" value="TreeGrafter"/>
</dbReference>
<protein>
    <recommendedName>
        <fullName evidence="9">Right handed beta helix domain-containing protein</fullName>
    </recommendedName>
</protein>
<evidence type="ECO:0000259" key="5">
    <source>
        <dbReference type="Pfam" id="PF07602"/>
    </source>
</evidence>
<name>A0A0S4LDC5_9BACT</name>
<dbReference type="InterPro" id="IPR006626">
    <property type="entry name" value="PbH1"/>
</dbReference>
<dbReference type="InterPro" id="IPR011050">
    <property type="entry name" value="Pectin_lyase_fold/virulence"/>
</dbReference>
<dbReference type="Pfam" id="PF07602">
    <property type="entry name" value="DUF1565"/>
    <property type="match status" value="1"/>
</dbReference>
<dbReference type="STRING" id="1742972.COMA1_20003"/>
<evidence type="ECO:0008006" key="9">
    <source>
        <dbReference type="Google" id="ProtNLM"/>
    </source>
</evidence>
<keyword evidence="2" id="KW-0964">Secreted</keyword>
<dbReference type="PANTHER" id="PTHR40088">
    <property type="entry name" value="PECTATE LYASE (EUROFUNG)"/>
    <property type="match status" value="1"/>
</dbReference>
<reference evidence="7 8" key="1">
    <citation type="submission" date="2015-10" db="EMBL/GenBank/DDBJ databases">
        <authorList>
            <person name="Gilbert D.G."/>
        </authorList>
    </citation>
    <scope>NUCLEOTIDE SEQUENCE [LARGE SCALE GENOMIC DNA]</scope>
    <source>
        <strain evidence="7">COMA1</strain>
    </source>
</reference>
<dbReference type="SMART" id="SM00710">
    <property type="entry name" value="PbH1"/>
    <property type="match status" value="6"/>
</dbReference>
<organism evidence="7 8">
    <name type="scientific">Candidatus Nitrospira nitrosa</name>
    <dbReference type="NCBI Taxonomy" id="1742972"/>
    <lineage>
        <taxon>Bacteria</taxon>
        <taxon>Pseudomonadati</taxon>
        <taxon>Nitrospirota</taxon>
        <taxon>Nitrospiria</taxon>
        <taxon>Nitrospirales</taxon>
        <taxon>Nitrospiraceae</taxon>
        <taxon>Nitrospira</taxon>
    </lineage>
</organism>